<accession>A0A556AZK8</accession>
<keyword evidence="2" id="KW-1185">Reference proteome</keyword>
<dbReference type="Proteomes" id="UP000318405">
    <property type="component" value="Unassembled WGS sequence"/>
</dbReference>
<proteinExistence type="predicted"/>
<dbReference type="SUPFAM" id="SSF52980">
    <property type="entry name" value="Restriction endonuclease-like"/>
    <property type="match status" value="1"/>
</dbReference>
<dbReference type="InterPro" id="IPR038590">
    <property type="entry name" value="YaeQ_sf"/>
</dbReference>
<dbReference type="InterPro" id="IPR009822">
    <property type="entry name" value="YaeQ"/>
</dbReference>
<dbReference type="EMBL" id="VLTJ01000005">
    <property type="protein sequence ID" value="TSH98354.1"/>
    <property type="molecule type" value="Genomic_DNA"/>
</dbReference>
<dbReference type="InterPro" id="IPR011335">
    <property type="entry name" value="Restrct_endonuc-II-like"/>
</dbReference>
<reference evidence="1 2" key="1">
    <citation type="submission" date="2019-07" db="EMBL/GenBank/DDBJ databases">
        <title>Qingshengfaniella alkalisoli gen. nov., sp. nov., isolated from saline soil.</title>
        <authorList>
            <person name="Xu L."/>
            <person name="Huang X.-X."/>
            <person name="Sun J.-Q."/>
        </authorList>
    </citation>
    <scope>NUCLEOTIDE SEQUENCE [LARGE SCALE GENOMIC DNA]</scope>
    <source>
        <strain evidence="1 2">DSM 27279</strain>
    </source>
</reference>
<comment type="caution">
    <text evidence="1">The sequence shown here is derived from an EMBL/GenBank/DDBJ whole genome shotgun (WGS) entry which is preliminary data.</text>
</comment>
<dbReference type="RefSeq" id="WP_143946669.1">
    <property type="nucleotide sequence ID" value="NZ_BAABMB010000004.1"/>
</dbReference>
<dbReference type="PANTHER" id="PTHR38784">
    <property type="entry name" value="SUCROSE PHOSPHORYLASE"/>
    <property type="match status" value="1"/>
</dbReference>
<organism evidence="1 2">
    <name type="scientific">Verticiella sediminum</name>
    <dbReference type="NCBI Taxonomy" id="1247510"/>
    <lineage>
        <taxon>Bacteria</taxon>
        <taxon>Pseudomonadati</taxon>
        <taxon>Pseudomonadota</taxon>
        <taxon>Betaproteobacteria</taxon>
        <taxon>Burkholderiales</taxon>
        <taxon>Alcaligenaceae</taxon>
        <taxon>Verticiella</taxon>
    </lineage>
</organism>
<dbReference type="AlphaFoldDB" id="A0A556AZK8"/>
<evidence type="ECO:0000313" key="1">
    <source>
        <dbReference type="EMBL" id="TSH98354.1"/>
    </source>
</evidence>
<sequence length="184" mass="20377">MALPSTVFKAQLQVADMDRHYYAEHALTVARHPSETDERMMVRVLAYALHADEALAFGPGLSSEGEPDLVLRDLTGAISLWIDVGLPDEKALRKACGRAERVVLYVYGRGADVWWQNQRKGVLKLDNLTVVQLPAEATRALGEMAARSMQLQCNVQDGAIWFGDGERNVDIHREVLHAPASTRA</sequence>
<dbReference type="Pfam" id="PF07152">
    <property type="entry name" value="YaeQ"/>
    <property type="match status" value="1"/>
</dbReference>
<dbReference type="OrthoDB" id="5293309at2"/>
<dbReference type="PIRSF" id="PIRSF011484">
    <property type="entry name" value="YaeQ"/>
    <property type="match status" value="1"/>
</dbReference>
<dbReference type="Gene3D" id="3.10.640.10">
    <property type="entry name" value="Restriction endonuclease-like alpha-beta roll domain"/>
    <property type="match status" value="1"/>
</dbReference>
<dbReference type="CDD" id="cd22368">
    <property type="entry name" value="YaeQ-like"/>
    <property type="match status" value="1"/>
</dbReference>
<protein>
    <submittedName>
        <fullName evidence="1">YaeQ family protein</fullName>
    </submittedName>
</protein>
<name>A0A556AZK8_9BURK</name>
<evidence type="ECO:0000313" key="2">
    <source>
        <dbReference type="Proteomes" id="UP000318405"/>
    </source>
</evidence>
<dbReference type="SMART" id="SM01322">
    <property type="entry name" value="YaeQ"/>
    <property type="match status" value="1"/>
</dbReference>
<dbReference type="PANTHER" id="PTHR38784:SF1">
    <property type="entry name" value="SUCROSE PHOSPHORYLASE"/>
    <property type="match status" value="1"/>
</dbReference>
<gene>
    <name evidence="1" type="ORF">FOZ76_03115</name>
</gene>